<evidence type="ECO:0000313" key="5">
    <source>
        <dbReference type="EMBL" id="TWF91213.1"/>
    </source>
</evidence>
<dbReference type="Gene3D" id="1.10.10.10">
    <property type="entry name" value="Winged helix-like DNA-binding domain superfamily/Winged helix DNA-binding domain"/>
    <property type="match status" value="1"/>
</dbReference>
<evidence type="ECO:0000313" key="6">
    <source>
        <dbReference type="Proteomes" id="UP000317940"/>
    </source>
</evidence>
<dbReference type="Proteomes" id="UP000317940">
    <property type="component" value="Unassembled WGS sequence"/>
</dbReference>
<keyword evidence="1" id="KW-0805">Transcription regulation</keyword>
<dbReference type="GO" id="GO:0003700">
    <property type="term" value="F:DNA-binding transcription factor activity"/>
    <property type="evidence" value="ECO:0007669"/>
    <property type="project" value="InterPro"/>
</dbReference>
<keyword evidence="3" id="KW-0804">Transcription</keyword>
<dbReference type="InterPro" id="IPR036388">
    <property type="entry name" value="WH-like_DNA-bd_sf"/>
</dbReference>
<name>A0A561TVS4_9ACTN</name>
<dbReference type="SUPFAM" id="SSF46785">
    <property type="entry name" value="Winged helix' DNA-binding domain"/>
    <property type="match status" value="1"/>
</dbReference>
<accession>A0A561TVS4</accession>
<keyword evidence="6" id="KW-1185">Reference proteome</keyword>
<dbReference type="EMBL" id="VIWT01000002">
    <property type="protein sequence ID" value="TWF91213.1"/>
    <property type="molecule type" value="Genomic_DNA"/>
</dbReference>
<sequence length="91" mass="9607">MDAKLYTPPDTAPDAVLLPAPSLRETVYAQLRAAVLDGEFGARERLAEVRLAARFGVSRTPVREALARLASDGLIERGTAASSSPSPTSRG</sequence>
<dbReference type="InterPro" id="IPR000524">
    <property type="entry name" value="Tscrpt_reg_HTH_GntR"/>
</dbReference>
<gene>
    <name evidence="5" type="ORF">FHX73_12325</name>
</gene>
<organism evidence="5 6">
    <name type="scientific">Kitasatospora viridis</name>
    <dbReference type="NCBI Taxonomy" id="281105"/>
    <lineage>
        <taxon>Bacteria</taxon>
        <taxon>Bacillati</taxon>
        <taxon>Actinomycetota</taxon>
        <taxon>Actinomycetes</taxon>
        <taxon>Kitasatosporales</taxon>
        <taxon>Streptomycetaceae</taxon>
        <taxon>Kitasatospora</taxon>
    </lineage>
</organism>
<evidence type="ECO:0000256" key="1">
    <source>
        <dbReference type="ARBA" id="ARBA00023015"/>
    </source>
</evidence>
<dbReference type="AlphaFoldDB" id="A0A561TVS4"/>
<protein>
    <submittedName>
        <fullName evidence="5">Regulatory GntR family protein</fullName>
    </submittedName>
</protein>
<evidence type="ECO:0000256" key="2">
    <source>
        <dbReference type="ARBA" id="ARBA00023125"/>
    </source>
</evidence>
<evidence type="ECO:0000256" key="3">
    <source>
        <dbReference type="ARBA" id="ARBA00023163"/>
    </source>
</evidence>
<dbReference type="CDD" id="cd07377">
    <property type="entry name" value="WHTH_GntR"/>
    <property type="match status" value="1"/>
</dbReference>
<dbReference type="PANTHER" id="PTHR43537">
    <property type="entry name" value="TRANSCRIPTIONAL REGULATOR, GNTR FAMILY"/>
    <property type="match status" value="1"/>
</dbReference>
<comment type="caution">
    <text evidence="5">The sequence shown here is derived from an EMBL/GenBank/DDBJ whole genome shotgun (WGS) entry which is preliminary data.</text>
</comment>
<dbReference type="SMART" id="SM00345">
    <property type="entry name" value="HTH_GNTR"/>
    <property type="match status" value="1"/>
</dbReference>
<dbReference type="RefSeq" id="WP_246213936.1">
    <property type="nucleotide sequence ID" value="NZ_BAAAMZ010000033.1"/>
</dbReference>
<keyword evidence="2" id="KW-0238">DNA-binding</keyword>
<dbReference type="InterPro" id="IPR036390">
    <property type="entry name" value="WH_DNA-bd_sf"/>
</dbReference>
<dbReference type="GO" id="GO:0003677">
    <property type="term" value="F:DNA binding"/>
    <property type="evidence" value="ECO:0007669"/>
    <property type="project" value="UniProtKB-KW"/>
</dbReference>
<dbReference type="PROSITE" id="PS50949">
    <property type="entry name" value="HTH_GNTR"/>
    <property type="match status" value="1"/>
</dbReference>
<dbReference type="PRINTS" id="PR00035">
    <property type="entry name" value="HTHGNTR"/>
</dbReference>
<dbReference type="Pfam" id="PF00392">
    <property type="entry name" value="GntR"/>
    <property type="match status" value="1"/>
</dbReference>
<reference evidence="5 6" key="1">
    <citation type="submission" date="2019-06" db="EMBL/GenBank/DDBJ databases">
        <title>Sequencing the genomes of 1000 actinobacteria strains.</title>
        <authorList>
            <person name="Klenk H.-P."/>
        </authorList>
    </citation>
    <scope>NUCLEOTIDE SEQUENCE [LARGE SCALE GENOMIC DNA]</scope>
    <source>
        <strain evidence="5 6">DSM 44826</strain>
    </source>
</reference>
<feature type="domain" description="HTH gntR-type" evidence="4">
    <location>
        <begin position="21"/>
        <end position="88"/>
    </location>
</feature>
<evidence type="ECO:0000259" key="4">
    <source>
        <dbReference type="PROSITE" id="PS50949"/>
    </source>
</evidence>
<dbReference type="PANTHER" id="PTHR43537:SF5">
    <property type="entry name" value="UXU OPERON TRANSCRIPTIONAL REGULATOR"/>
    <property type="match status" value="1"/>
</dbReference>
<proteinExistence type="predicted"/>